<comment type="caution">
    <text evidence="12">The sequence shown here is derived from an EMBL/GenBank/DDBJ whole genome shotgun (WGS) entry which is preliminary data.</text>
</comment>
<feature type="transmembrane region" description="Helical" evidence="11">
    <location>
        <begin position="58"/>
        <end position="75"/>
    </location>
</feature>
<keyword evidence="7 11" id="KW-0472">Membrane</keyword>
<comment type="similarity">
    <text evidence="2">Belongs to the tellurite-resistance/dicarboxylate transporter (TDT) family.</text>
</comment>
<evidence type="ECO:0000313" key="12">
    <source>
        <dbReference type="EMBL" id="CAH0015582.1"/>
    </source>
</evidence>
<evidence type="ECO:0000313" key="13">
    <source>
        <dbReference type="Proteomes" id="UP000696573"/>
    </source>
</evidence>
<evidence type="ECO:0000256" key="1">
    <source>
        <dbReference type="ARBA" id="ARBA00004651"/>
    </source>
</evidence>
<name>A0A9N9V4K1_9HYPO</name>
<organism evidence="12 13">
    <name type="scientific">Clonostachys rhizophaga</name>
    <dbReference type="NCBI Taxonomy" id="160324"/>
    <lineage>
        <taxon>Eukaryota</taxon>
        <taxon>Fungi</taxon>
        <taxon>Dikarya</taxon>
        <taxon>Ascomycota</taxon>
        <taxon>Pezizomycotina</taxon>
        <taxon>Sordariomycetes</taxon>
        <taxon>Hypocreomycetidae</taxon>
        <taxon>Hypocreales</taxon>
        <taxon>Bionectriaceae</taxon>
        <taxon>Clonostachys</taxon>
    </lineage>
</organism>
<evidence type="ECO:0000256" key="3">
    <source>
        <dbReference type="ARBA" id="ARBA00022448"/>
    </source>
</evidence>
<dbReference type="GO" id="GO:0000319">
    <property type="term" value="F:sulfite transmembrane transporter activity"/>
    <property type="evidence" value="ECO:0007669"/>
    <property type="project" value="TreeGrafter"/>
</dbReference>
<keyword evidence="3" id="KW-0813">Transport</keyword>
<dbReference type="AlphaFoldDB" id="A0A9N9V4K1"/>
<feature type="transmembrane region" description="Helical" evidence="11">
    <location>
        <begin position="114"/>
        <end position="142"/>
    </location>
</feature>
<keyword evidence="13" id="KW-1185">Reference proteome</keyword>
<feature type="transmembrane region" description="Helical" evidence="11">
    <location>
        <begin position="243"/>
        <end position="266"/>
    </location>
</feature>
<sequence>MPSQASTATTSSGNGTDPAQQPCSRTNQTGGACKENVGWRRIVRNFTPSDISLVFKRWFAVNMGTGIVSILLYRLPYNGEWLQYISYIFFCANVVLFALFTAVSVLRYTLYPEIWFAMIAHPGQSLFLGCFPMAFASTFFFPNTSADMSSLTKFLAIINMMVFVGKSWGNGFIYLTWAFWWVDAVVSMATCISMPFIVMKRHRPDLQNITAALLLPIVPTVVAAASAGIVAEVLPDVKHALTTLVAGYVLWGIGIAFSGCVLALYLQRLMIHSLPAREVIVSVFLPIGPLGQGGFGIQQLGKVALKVIPEANAFPALGADVSRAGEILYVLGIFNGLVMWGFALVWLAFALISIITTQSFPFNMGWWGFTFPLGVLATCTSLLAENLQSQFFQVATMILSLSVVLLWAVVAVRTMLQVITGEMFFAPCLGDIRPKEQAGGEDRRV</sequence>
<evidence type="ECO:0000256" key="5">
    <source>
        <dbReference type="ARBA" id="ARBA00022692"/>
    </source>
</evidence>
<feature type="transmembrane region" description="Helical" evidence="11">
    <location>
        <begin position="87"/>
        <end position="108"/>
    </location>
</feature>
<feature type="region of interest" description="Disordered" evidence="10">
    <location>
        <begin position="1"/>
        <end position="31"/>
    </location>
</feature>
<dbReference type="PANTHER" id="PTHR31686">
    <property type="match status" value="1"/>
</dbReference>
<protein>
    <recommendedName>
        <fullName evidence="9">Sulfite efflux pump SSU1</fullName>
    </recommendedName>
</protein>
<gene>
    <name evidence="12" type="ORF">CRHIZ90672A_00001429</name>
</gene>
<dbReference type="OrthoDB" id="1099at2759"/>
<feature type="transmembrane region" description="Helical" evidence="11">
    <location>
        <begin position="211"/>
        <end position="231"/>
    </location>
</feature>
<feature type="transmembrane region" description="Helical" evidence="11">
    <location>
        <begin position="154"/>
        <end position="173"/>
    </location>
</feature>
<feature type="transmembrane region" description="Helical" evidence="11">
    <location>
        <begin position="327"/>
        <end position="352"/>
    </location>
</feature>
<dbReference type="PANTHER" id="PTHR31686:SF1">
    <property type="entry name" value="SULFITE EFFLUX PUMP SSU1"/>
    <property type="match status" value="1"/>
</dbReference>
<dbReference type="Gene3D" id="1.50.10.150">
    <property type="entry name" value="Voltage-dependent anion channel"/>
    <property type="match status" value="1"/>
</dbReference>
<evidence type="ECO:0000256" key="6">
    <source>
        <dbReference type="ARBA" id="ARBA00022989"/>
    </source>
</evidence>
<dbReference type="CDD" id="cd09318">
    <property type="entry name" value="TDT_SSU1"/>
    <property type="match status" value="1"/>
</dbReference>
<dbReference type="InterPro" id="IPR051629">
    <property type="entry name" value="Sulfite_efflux_TDT"/>
</dbReference>
<keyword evidence="5 11" id="KW-0812">Transmembrane</keyword>
<feature type="transmembrane region" description="Helical" evidence="11">
    <location>
        <begin position="179"/>
        <end position="199"/>
    </location>
</feature>
<evidence type="ECO:0000256" key="2">
    <source>
        <dbReference type="ARBA" id="ARBA00008566"/>
    </source>
</evidence>
<dbReference type="InterPro" id="IPR004695">
    <property type="entry name" value="SLAC1/Mae1/Ssu1/TehA"/>
</dbReference>
<comment type="function">
    <text evidence="8">Sulphite efflux pump required for the secretion of sulphite as a reducing agent. In the presence of sulphite, cystine in keratin is directly cleaved to cysteine and S-sulphocysteine, and thereby, reduced proteins become accessible to hydrolysis by a variety of secreted endo- and exoproteases. Excretion of sulphite mediated by an efflux pump also represents a detoxification pathway for dermatophytes during infection of the epidermal stratum corneum, hair and nails, which are rich in cysteine.</text>
</comment>
<feature type="compositionally biased region" description="Low complexity" evidence="10">
    <location>
        <begin position="1"/>
        <end position="12"/>
    </location>
</feature>
<dbReference type="Pfam" id="PF03595">
    <property type="entry name" value="SLAC1"/>
    <property type="match status" value="1"/>
</dbReference>
<keyword evidence="6 11" id="KW-1133">Transmembrane helix</keyword>
<dbReference type="EMBL" id="CABFNQ020000444">
    <property type="protein sequence ID" value="CAH0015582.1"/>
    <property type="molecule type" value="Genomic_DNA"/>
</dbReference>
<dbReference type="InterPro" id="IPR038665">
    <property type="entry name" value="Voltage-dep_anion_channel_sf"/>
</dbReference>
<accession>A0A9N9V4K1</accession>
<evidence type="ECO:0000256" key="9">
    <source>
        <dbReference type="ARBA" id="ARBA00072906"/>
    </source>
</evidence>
<evidence type="ECO:0000256" key="11">
    <source>
        <dbReference type="SAM" id="Phobius"/>
    </source>
</evidence>
<keyword evidence="4" id="KW-1003">Cell membrane</keyword>
<evidence type="ECO:0000256" key="7">
    <source>
        <dbReference type="ARBA" id="ARBA00023136"/>
    </source>
</evidence>
<evidence type="ECO:0000256" key="8">
    <source>
        <dbReference type="ARBA" id="ARBA00056100"/>
    </source>
</evidence>
<evidence type="ECO:0000256" key="10">
    <source>
        <dbReference type="SAM" id="MobiDB-lite"/>
    </source>
</evidence>
<dbReference type="GO" id="GO:0005886">
    <property type="term" value="C:plasma membrane"/>
    <property type="evidence" value="ECO:0007669"/>
    <property type="project" value="UniProtKB-SubCell"/>
</dbReference>
<dbReference type="FunFam" id="1.50.10.150:FF:000004">
    <property type="entry name" value="Malic acid transporter"/>
    <property type="match status" value="1"/>
</dbReference>
<reference evidence="12" key="1">
    <citation type="submission" date="2021-10" db="EMBL/GenBank/DDBJ databases">
        <authorList>
            <person name="Piombo E."/>
        </authorList>
    </citation>
    <scope>NUCLEOTIDE SEQUENCE</scope>
</reference>
<feature type="transmembrane region" description="Helical" evidence="11">
    <location>
        <begin position="278"/>
        <end position="297"/>
    </location>
</feature>
<feature type="transmembrane region" description="Helical" evidence="11">
    <location>
        <begin position="390"/>
        <end position="412"/>
    </location>
</feature>
<evidence type="ECO:0000256" key="4">
    <source>
        <dbReference type="ARBA" id="ARBA00022475"/>
    </source>
</evidence>
<comment type="subcellular location">
    <subcellularLocation>
        <location evidence="1">Cell membrane</location>
        <topology evidence="1">Multi-pass membrane protein</topology>
    </subcellularLocation>
</comment>
<feature type="transmembrane region" description="Helical" evidence="11">
    <location>
        <begin position="364"/>
        <end position="384"/>
    </location>
</feature>
<proteinExistence type="inferred from homology"/>
<feature type="compositionally biased region" description="Polar residues" evidence="10">
    <location>
        <begin position="13"/>
        <end position="30"/>
    </location>
</feature>
<dbReference type="Proteomes" id="UP000696573">
    <property type="component" value="Unassembled WGS sequence"/>
</dbReference>